<gene>
    <name evidence="1" type="ORF">E2C01_066462</name>
</gene>
<dbReference type="Proteomes" id="UP000324222">
    <property type="component" value="Unassembled WGS sequence"/>
</dbReference>
<accession>A0A5B7HTX1</accession>
<evidence type="ECO:0000313" key="2">
    <source>
        <dbReference type="Proteomes" id="UP000324222"/>
    </source>
</evidence>
<dbReference type="AlphaFoldDB" id="A0A5B7HTX1"/>
<sequence>MKKVEFYNMFLVRFVKKSLNVLHSIDANYGTNCDAARCGHTSLSPANYHHRPQKPLEAASGVITLLPATAWPRHCLAGESIQVKITAATQGPICAVLQ</sequence>
<evidence type="ECO:0000313" key="1">
    <source>
        <dbReference type="EMBL" id="MPC72168.1"/>
    </source>
</evidence>
<name>A0A5B7HTX1_PORTR</name>
<keyword evidence="2" id="KW-1185">Reference proteome</keyword>
<proteinExistence type="predicted"/>
<comment type="caution">
    <text evidence="1">The sequence shown here is derived from an EMBL/GenBank/DDBJ whole genome shotgun (WGS) entry which is preliminary data.</text>
</comment>
<organism evidence="1 2">
    <name type="scientific">Portunus trituberculatus</name>
    <name type="common">Swimming crab</name>
    <name type="synonym">Neptunus trituberculatus</name>
    <dbReference type="NCBI Taxonomy" id="210409"/>
    <lineage>
        <taxon>Eukaryota</taxon>
        <taxon>Metazoa</taxon>
        <taxon>Ecdysozoa</taxon>
        <taxon>Arthropoda</taxon>
        <taxon>Crustacea</taxon>
        <taxon>Multicrustacea</taxon>
        <taxon>Malacostraca</taxon>
        <taxon>Eumalacostraca</taxon>
        <taxon>Eucarida</taxon>
        <taxon>Decapoda</taxon>
        <taxon>Pleocyemata</taxon>
        <taxon>Brachyura</taxon>
        <taxon>Eubrachyura</taxon>
        <taxon>Portunoidea</taxon>
        <taxon>Portunidae</taxon>
        <taxon>Portuninae</taxon>
        <taxon>Portunus</taxon>
    </lineage>
</organism>
<protein>
    <submittedName>
        <fullName evidence="1">Uncharacterized protein</fullName>
    </submittedName>
</protein>
<reference evidence="1 2" key="1">
    <citation type="submission" date="2019-05" db="EMBL/GenBank/DDBJ databases">
        <title>Another draft genome of Portunus trituberculatus and its Hox gene families provides insights of decapod evolution.</title>
        <authorList>
            <person name="Jeong J.-H."/>
            <person name="Song I."/>
            <person name="Kim S."/>
            <person name="Choi T."/>
            <person name="Kim D."/>
            <person name="Ryu S."/>
            <person name="Kim W."/>
        </authorList>
    </citation>
    <scope>NUCLEOTIDE SEQUENCE [LARGE SCALE GENOMIC DNA]</scope>
    <source>
        <tissue evidence="1">Muscle</tissue>
    </source>
</reference>
<dbReference type="EMBL" id="VSRR010034267">
    <property type="protein sequence ID" value="MPC72168.1"/>
    <property type="molecule type" value="Genomic_DNA"/>
</dbReference>